<proteinExistence type="predicted"/>
<dbReference type="GO" id="GO:0016041">
    <property type="term" value="F:glutamate synthase (ferredoxin) activity"/>
    <property type="evidence" value="ECO:0007669"/>
    <property type="project" value="UniProtKB-EC"/>
</dbReference>
<dbReference type="InterPro" id="IPR051394">
    <property type="entry name" value="Glutamate_Synthase"/>
</dbReference>
<dbReference type="SUPFAM" id="SSF69336">
    <property type="entry name" value="Alpha subunit of glutamate synthase, C-terminal domain"/>
    <property type="match status" value="1"/>
</dbReference>
<dbReference type="EMBL" id="MLJW01000270">
    <property type="protein sequence ID" value="OIQ91080.1"/>
    <property type="molecule type" value="Genomic_DNA"/>
</dbReference>
<accession>A0A1J5R526</accession>
<dbReference type="Gene3D" id="2.160.20.60">
    <property type="entry name" value="Glutamate synthase, alpha subunit, C-terminal domain"/>
    <property type="match status" value="1"/>
</dbReference>
<evidence type="ECO:0000313" key="3">
    <source>
        <dbReference type="EMBL" id="OIQ91080.1"/>
    </source>
</evidence>
<keyword evidence="3" id="KW-0560">Oxidoreductase</keyword>
<evidence type="ECO:0000259" key="2">
    <source>
        <dbReference type="Pfam" id="PF01493"/>
    </source>
</evidence>
<reference evidence="3" key="1">
    <citation type="submission" date="2016-10" db="EMBL/GenBank/DDBJ databases">
        <title>Sequence of Gallionella enrichment culture.</title>
        <authorList>
            <person name="Poehlein A."/>
            <person name="Muehling M."/>
            <person name="Daniel R."/>
        </authorList>
    </citation>
    <scope>NUCLEOTIDE SEQUENCE</scope>
</reference>
<dbReference type="InterPro" id="IPR002489">
    <property type="entry name" value="Glu_synth_asu_C"/>
</dbReference>
<feature type="region of interest" description="Disordered" evidence="1">
    <location>
        <begin position="165"/>
        <end position="184"/>
    </location>
</feature>
<feature type="compositionally biased region" description="Low complexity" evidence="1">
    <location>
        <begin position="166"/>
        <end position="184"/>
    </location>
</feature>
<gene>
    <name evidence="3" type="primary">gltB_22</name>
    <name evidence="3" type="ORF">GALL_269840</name>
</gene>
<dbReference type="EC" id="1.4.7.1" evidence="3"/>
<dbReference type="AlphaFoldDB" id="A0A1J5R526"/>
<sequence>MLYGAIEGEAFFRGVAGERFAVRNSGATTVVEGTGDHGCEYMTGGTVVVLGETGRNFAAGMSGGVAYVYDVDGQFGRRCNTAMVALDKVLPAAEQKAQLAEALWHRGQTDEAQLRKMLQDHLRWTGSVRARELLDNWEQARGRFVKVFPHEYKRALGEMAARREAQAATAKAKAPAGDASVPAK</sequence>
<name>A0A1J5R526_9ZZZZ</name>
<dbReference type="PANTHER" id="PTHR43100">
    <property type="entry name" value="GLUTAMATE SYNTHASE [NADPH] SMALL CHAIN"/>
    <property type="match status" value="1"/>
</dbReference>
<dbReference type="InterPro" id="IPR036485">
    <property type="entry name" value="Glu_synth_asu_C_sf"/>
</dbReference>
<protein>
    <submittedName>
        <fullName evidence="3">Ferredoxin-dependent glutamate synthase 1</fullName>
        <ecNumber evidence="3">1.4.7.1</ecNumber>
    </submittedName>
</protein>
<comment type="caution">
    <text evidence="3">The sequence shown here is derived from an EMBL/GenBank/DDBJ whole genome shotgun (WGS) entry which is preliminary data.</text>
</comment>
<dbReference type="Pfam" id="PF01493">
    <property type="entry name" value="GXGXG"/>
    <property type="match status" value="1"/>
</dbReference>
<evidence type="ECO:0000256" key="1">
    <source>
        <dbReference type="SAM" id="MobiDB-lite"/>
    </source>
</evidence>
<dbReference type="PANTHER" id="PTHR43100:SF1">
    <property type="entry name" value="GLUTAMATE SYNTHASE [NADPH] SMALL CHAIN"/>
    <property type="match status" value="1"/>
</dbReference>
<organism evidence="3">
    <name type="scientific">mine drainage metagenome</name>
    <dbReference type="NCBI Taxonomy" id="410659"/>
    <lineage>
        <taxon>unclassified sequences</taxon>
        <taxon>metagenomes</taxon>
        <taxon>ecological metagenomes</taxon>
    </lineage>
</organism>
<feature type="domain" description="Glutamate synthase alpha subunit C-terminal" evidence="2">
    <location>
        <begin position="1"/>
        <end position="94"/>
    </location>
</feature>